<gene>
    <name evidence="5" type="ORF">SAMN05216377_116128</name>
</gene>
<dbReference type="InterPro" id="IPR028081">
    <property type="entry name" value="Leu-bd"/>
</dbReference>
<feature type="chain" id="PRO_5039559669" evidence="3">
    <location>
        <begin position="22"/>
        <end position="398"/>
    </location>
</feature>
<dbReference type="STRING" id="366584.SAMN05216377_116128"/>
<dbReference type="InterPro" id="IPR028082">
    <property type="entry name" value="Peripla_BP_I"/>
</dbReference>
<keyword evidence="2 3" id="KW-0732">Signal</keyword>
<dbReference type="EMBL" id="FNBE01000016">
    <property type="protein sequence ID" value="SDG89125.1"/>
    <property type="molecule type" value="Genomic_DNA"/>
</dbReference>
<dbReference type="SUPFAM" id="SSF53822">
    <property type="entry name" value="Periplasmic binding protein-like I"/>
    <property type="match status" value="1"/>
</dbReference>
<dbReference type="Gene3D" id="3.40.50.2300">
    <property type="match status" value="2"/>
</dbReference>
<accession>A0A1G7XY37</accession>
<evidence type="ECO:0000256" key="1">
    <source>
        <dbReference type="ARBA" id="ARBA00010062"/>
    </source>
</evidence>
<keyword evidence="6" id="KW-1185">Reference proteome</keyword>
<evidence type="ECO:0000313" key="6">
    <source>
        <dbReference type="Proteomes" id="UP000198967"/>
    </source>
</evidence>
<feature type="domain" description="Leucine-binding protein" evidence="4">
    <location>
        <begin position="38"/>
        <end position="383"/>
    </location>
</feature>
<name>A0A1G7XY37_PSEOR</name>
<dbReference type="RefSeq" id="WP_093088624.1">
    <property type="nucleotide sequence ID" value="NZ_FNBE01000016.1"/>
</dbReference>
<organism evidence="5 6">
    <name type="scientific">Pseudonocardia oroxyli</name>
    <dbReference type="NCBI Taxonomy" id="366584"/>
    <lineage>
        <taxon>Bacteria</taxon>
        <taxon>Bacillati</taxon>
        <taxon>Actinomycetota</taxon>
        <taxon>Actinomycetes</taxon>
        <taxon>Pseudonocardiales</taxon>
        <taxon>Pseudonocardiaceae</taxon>
        <taxon>Pseudonocardia</taxon>
    </lineage>
</organism>
<sequence>MTIRRKGALAILAAALTLAVAACGGGAQSAAGGDGSGPITIGAWIPLSGAQAASGVPQMEGAKAYFSWLNDNGGINGRQVNWIVKDNAYDPQQTVQAARALVGQDGVVAIVNANGVAPSEAAFPFVLDQSKIPIVDHYGGVATWYDPPRPLLFGTQTLYEDQAAAMAQWAVESGARKLVVVHDDPKAFADVAAQIGPAAARTDAAATTTAVPVKLGTTDFAPAVSQVKALGGDAVMLILPAPEAAAYLKAAQLQGVTLPAYGYAPLASNTVVTLAGPAAENFRAVSLVRAPSDPSPAMAQFREVMAKYASGQPADYSTLLGYANAAVFAEVAKTIQGPVTAESIAEAYRNATAVETGVAPTMSFSADRHVGTRDVQRVTVQGGQWTAVGDFVSAPDRS</sequence>
<dbReference type="PANTHER" id="PTHR47235:SF1">
    <property type="entry name" value="BLR6548 PROTEIN"/>
    <property type="match status" value="1"/>
</dbReference>
<evidence type="ECO:0000256" key="3">
    <source>
        <dbReference type="SAM" id="SignalP"/>
    </source>
</evidence>
<dbReference type="OrthoDB" id="26870at2"/>
<reference evidence="5 6" key="1">
    <citation type="submission" date="2016-10" db="EMBL/GenBank/DDBJ databases">
        <authorList>
            <person name="de Groot N.N."/>
        </authorList>
    </citation>
    <scope>NUCLEOTIDE SEQUENCE [LARGE SCALE GENOMIC DNA]</scope>
    <source>
        <strain evidence="5 6">CGMCC 4.3143</strain>
    </source>
</reference>
<proteinExistence type="inferred from homology"/>
<protein>
    <submittedName>
        <fullName evidence="5">Amino acid/amide ABC transporter substrate-binding protein, HAAT family</fullName>
    </submittedName>
</protein>
<evidence type="ECO:0000256" key="2">
    <source>
        <dbReference type="ARBA" id="ARBA00022729"/>
    </source>
</evidence>
<dbReference type="PROSITE" id="PS51257">
    <property type="entry name" value="PROKAR_LIPOPROTEIN"/>
    <property type="match status" value="1"/>
</dbReference>
<evidence type="ECO:0000259" key="4">
    <source>
        <dbReference type="Pfam" id="PF13458"/>
    </source>
</evidence>
<dbReference type="Pfam" id="PF13458">
    <property type="entry name" value="Peripla_BP_6"/>
    <property type="match status" value="1"/>
</dbReference>
<dbReference type="Proteomes" id="UP000198967">
    <property type="component" value="Unassembled WGS sequence"/>
</dbReference>
<dbReference type="PANTHER" id="PTHR47235">
    <property type="entry name" value="BLR6548 PROTEIN"/>
    <property type="match status" value="1"/>
</dbReference>
<comment type="similarity">
    <text evidence="1">Belongs to the leucine-binding protein family.</text>
</comment>
<feature type="signal peptide" evidence="3">
    <location>
        <begin position="1"/>
        <end position="21"/>
    </location>
</feature>
<evidence type="ECO:0000313" key="5">
    <source>
        <dbReference type="EMBL" id="SDG89125.1"/>
    </source>
</evidence>
<dbReference type="AlphaFoldDB" id="A0A1G7XY37"/>
<dbReference type="CDD" id="cd06343">
    <property type="entry name" value="PBP1_ABC_ligand_binding-like"/>
    <property type="match status" value="1"/>
</dbReference>